<dbReference type="AlphaFoldDB" id="A0A4Y2MJR7"/>
<keyword evidence="2" id="KW-1185">Reference proteome</keyword>
<gene>
    <name evidence="1" type="ORF">AVEN_58359_1</name>
</gene>
<protein>
    <submittedName>
        <fullName evidence="1">Uncharacterized protein</fullName>
    </submittedName>
</protein>
<sequence length="148" mass="17129">MFPDSLTAKQLTCEAKKCAYKCCFGLAPYYKNLLFINVVDVDLFTLLFNETNKCTWKKQMDIHVGYWNVKSGQEDTKYFTSAFMGHSRSDDILSSFLKSVHKVDLSKLLHESMDEPNVNWKSYERLQDEMKKNLVGTLYVLVAVGYIL</sequence>
<name>A0A4Y2MJR7_ARAVE</name>
<dbReference type="OrthoDB" id="6508548at2759"/>
<dbReference type="EMBL" id="BGPR01007509">
    <property type="protein sequence ID" value="GBN27398.1"/>
    <property type="molecule type" value="Genomic_DNA"/>
</dbReference>
<dbReference type="Proteomes" id="UP000499080">
    <property type="component" value="Unassembled WGS sequence"/>
</dbReference>
<accession>A0A4Y2MJR7</accession>
<comment type="caution">
    <text evidence="1">The sequence shown here is derived from an EMBL/GenBank/DDBJ whole genome shotgun (WGS) entry which is preliminary data.</text>
</comment>
<proteinExistence type="predicted"/>
<reference evidence="1 2" key="1">
    <citation type="journal article" date="2019" name="Sci. Rep.">
        <title>Orb-weaving spider Araneus ventricosus genome elucidates the spidroin gene catalogue.</title>
        <authorList>
            <person name="Kono N."/>
            <person name="Nakamura H."/>
            <person name="Ohtoshi R."/>
            <person name="Moran D.A.P."/>
            <person name="Shinohara A."/>
            <person name="Yoshida Y."/>
            <person name="Fujiwara M."/>
            <person name="Mori M."/>
            <person name="Tomita M."/>
            <person name="Arakawa K."/>
        </authorList>
    </citation>
    <scope>NUCLEOTIDE SEQUENCE [LARGE SCALE GENOMIC DNA]</scope>
</reference>
<evidence type="ECO:0000313" key="2">
    <source>
        <dbReference type="Proteomes" id="UP000499080"/>
    </source>
</evidence>
<evidence type="ECO:0000313" key="1">
    <source>
        <dbReference type="EMBL" id="GBN27398.1"/>
    </source>
</evidence>
<organism evidence="1 2">
    <name type="scientific">Araneus ventricosus</name>
    <name type="common">Orbweaver spider</name>
    <name type="synonym">Epeira ventricosa</name>
    <dbReference type="NCBI Taxonomy" id="182803"/>
    <lineage>
        <taxon>Eukaryota</taxon>
        <taxon>Metazoa</taxon>
        <taxon>Ecdysozoa</taxon>
        <taxon>Arthropoda</taxon>
        <taxon>Chelicerata</taxon>
        <taxon>Arachnida</taxon>
        <taxon>Araneae</taxon>
        <taxon>Araneomorphae</taxon>
        <taxon>Entelegynae</taxon>
        <taxon>Araneoidea</taxon>
        <taxon>Araneidae</taxon>
        <taxon>Araneus</taxon>
    </lineage>
</organism>